<dbReference type="NCBIfam" id="TIGR00121">
    <property type="entry name" value="birA_ligase"/>
    <property type="match status" value="1"/>
</dbReference>
<keyword evidence="5" id="KW-0804">Transcription</keyword>
<evidence type="ECO:0000259" key="6">
    <source>
        <dbReference type="PROSITE" id="PS51733"/>
    </source>
</evidence>
<feature type="DNA-binding region" description="H-T-H motif" evidence="5">
    <location>
        <begin position="19"/>
        <end position="38"/>
    </location>
</feature>
<dbReference type="PANTHER" id="PTHR12835:SF5">
    <property type="entry name" value="BIOTIN--PROTEIN LIGASE"/>
    <property type="match status" value="1"/>
</dbReference>
<dbReference type="PATRIC" id="fig|1121305.3.peg.2336"/>
<protein>
    <recommendedName>
        <fullName evidence="5">Bifunctional ligase/repressor BirA</fullName>
    </recommendedName>
    <alternativeName>
        <fullName evidence="5">Biotin--[acetyl-CoA-carboxylase] ligase</fullName>
        <ecNumber evidence="5">6.3.4.15</ecNumber>
    </alternativeName>
    <alternativeName>
        <fullName evidence="5">Biotin--protein ligase</fullName>
    </alternativeName>
    <alternativeName>
        <fullName evidence="5">Biotin-[acetyl-CoA carboxylase] synthetase</fullName>
    </alternativeName>
</protein>
<dbReference type="InterPro" id="IPR030855">
    <property type="entry name" value="Bifunct_BirA"/>
</dbReference>
<keyword evidence="1 5" id="KW-0436">Ligase</keyword>
<dbReference type="Gene3D" id="3.30.930.10">
    <property type="entry name" value="Bira Bifunctional Protein, Domain 2"/>
    <property type="match status" value="1"/>
</dbReference>
<dbReference type="Gene3D" id="2.30.30.100">
    <property type="match status" value="1"/>
</dbReference>
<dbReference type="InterPro" id="IPR008988">
    <property type="entry name" value="Transcriptional_repressor_C"/>
</dbReference>
<dbReference type="RefSeq" id="WP_061859126.1">
    <property type="nucleotide sequence ID" value="NZ_LTBB01000014.1"/>
</dbReference>
<keyword evidence="3 5" id="KW-0067">ATP-binding</keyword>
<dbReference type="EMBL" id="LTBB01000014">
    <property type="protein sequence ID" value="KYH28063.1"/>
    <property type="molecule type" value="Genomic_DNA"/>
</dbReference>
<evidence type="ECO:0000256" key="2">
    <source>
        <dbReference type="ARBA" id="ARBA00022741"/>
    </source>
</evidence>
<dbReference type="SUPFAM" id="SSF50037">
    <property type="entry name" value="C-terminal domain of transcriptional repressors"/>
    <property type="match status" value="1"/>
</dbReference>
<dbReference type="GO" id="GO:0004077">
    <property type="term" value="F:biotin--[biotin carboxyl-carrier protein] ligase activity"/>
    <property type="evidence" value="ECO:0007669"/>
    <property type="project" value="UniProtKB-UniRule"/>
</dbReference>
<feature type="binding site" evidence="5">
    <location>
        <begin position="90"/>
        <end position="92"/>
    </location>
    <ligand>
        <name>biotin</name>
        <dbReference type="ChEBI" id="CHEBI:57586"/>
    </ligand>
</feature>
<dbReference type="EC" id="6.3.4.15" evidence="5"/>
<feature type="binding site" evidence="5">
    <location>
        <position position="184"/>
    </location>
    <ligand>
        <name>biotin</name>
        <dbReference type="ChEBI" id="CHEBI:57586"/>
    </ligand>
</feature>
<dbReference type="InterPro" id="IPR036390">
    <property type="entry name" value="WH_DNA-bd_sf"/>
</dbReference>
<keyword evidence="8" id="KW-1185">Reference proteome</keyword>
<comment type="function">
    <text evidence="5">Acts both as a biotin--[acetyl-CoA-carboxylase] ligase and a repressor.</text>
</comment>
<comment type="similarity">
    <text evidence="5">Belongs to the biotin--protein ligase family.</text>
</comment>
<dbReference type="PANTHER" id="PTHR12835">
    <property type="entry name" value="BIOTIN PROTEIN LIGASE"/>
    <property type="match status" value="1"/>
</dbReference>
<dbReference type="CDD" id="cd16442">
    <property type="entry name" value="BPL"/>
    <property type="match status" value="1"/>
</dbReference>
<dbReference type="InterPro" id="IPR003142">
    <property type="entry name" value="BPL_C"/>
</dbReference>
<keyword evidence="2 5" id="KW-0547">Nucleotide-binding</keyword>
<dbReference type="InterPro" id="IPR013196">
    <property type="entry name" value="HTH_11"/>
</dbReference>
<comment type="catalytic activity">
    <reaction evidence="5">
        <text>biotin + L-lysyl-[protein] + ATP = N(6)-biotinyl-L-lysyl-[protein] + AMP + diphosphate + H(+)</text>
        <dbReference type="Rhea" id="RHEA:11756"/>
        <dbReference type="Rhea" id="RHEA-COMP:9752"/>
        <dbReference type="Rhea" id="RHEA-COMP:10505"/>
        <dbReference type="ChEBI" id="CHEBI:15378"/>
        <dbReference type="ChEBI" id="CHEBI:29969"/>
        <dbReference type="ChEBI" id="CHEBI:30616"/>
        <dbReference type="ChEBI" id="CHEBI:33019"/>
        <dbReference type="ChEBI" id="CHEBI:57586"/>
        <dbReference type="ChEBI" id="CHEBI:83144"/>
        <dbReference type="ChEBI" id="CHEBI:456215"/>
        <dbReference type="EC" id="6.3.4.15"/>
    </reaction>
</comment>
<evidence type="ECO:0000256" key="3">
    <source>
        <dbReference type="ARBA" id="ARBA00022840"/>
    </source>
</evidence>
<dbReference type="GO" id="GO:0005737">
    <property type="term" value="C:cytoplasm"/>
    <property type="evidence" value="ECO:0007669"/>
    <property type="project" value="TreeGrafter"/>
</dbReference>
<dbReference type="STRING" id="1121305.CLCOL_23340"/>
<dbReference type="Pfam" id="PF02237">
    <property type="entry name" value="BPL_C"/>
    <property type="match status" value="1"/>
</dbReference>
<dbReference type="Pfam" id="PF08279">
    <property type="entry name" value="HTH_11"/>
    <property type="match status" value="1"/>
</dbReference>
<organism evidence="7 8">
    <name type="scientific">Clostridium colicanis DSM 13634</name>
    <dbReference type="NCBI Taxonomy" id="1121305"/>
    <lineage>
        <taxon>Bacteria</taxon>
        <taxon>Bacillati</taxon>
        <taxon>Bacillota</taxon>
        <taxon>Clostridia</taxon>
        <taxon>Eubacteriales</taxon>
        <taxon>Clostridiaceae</taxon>
        <taxon>Clostridium</taxon>
    </lineage>
</organism>
<evidence type="ECO:0000256" key="5">
    <source>
        <dbReference type="HAMAP-Rule" id="MF_00978"/>
    </source>
</evidence>
<feature type="domain" description="BPL/LPL catalytic" evidence="6">
    <location>
        <begin position="67"/>
        <end position="257"/>
    </location>
</feature>
<dbReference type="GO" id="GO:0016740">
    <property type="term" value="F:transferase activity"/>
    <property type="evidence" value="ECO:0007669"/>
    <property type="project" value="UniProtKB-ARBA"/>
</dbReference>
<dbReference type="SUPFAM" id="SSF55681">
    <property type="entry name" value="Class II aaRS and biotin synthetases"/>
    <property type="match status" value="1"/>
</dbReference>
<dbReference type="SUPFAM" id="SSF46785">
    <property type="entry name" value="Winged helix' DNA-binding domain"/>
    <property type="match status" value="1"/>
</dbReference>
<reference evidence="7 8" key="1">
    <citation type="submission" date="2016-02" db="EMBL/GenBank/DDBJ databases">
        <title>Genome sequence of Clostridium colicanis DSM 13634.</title>
        <authorList>
            <person name="Poehlein A."/>
            <person name="Daniel R."/>
        </authorList>
    </citation>
    <scope>NUCLEOTIDE SEQUENCE [LARGE SCALE GENOMIC DNA]</scope>
    <source>
        <strain evidence="7 8">DSM 13634</strain>
    </source>
</reference>
<dbReference type="InterPro" id="IPR004408">
    <property type="entry name" value="Biotin_CoA_COase_ligase"/>
</dbReference>
<proteinExistence type="inferred from homology"/>
<feature type="binding site" evidence="5">
    <location>
        <begin position="118"/>
        <end position="120"/>
    </location>
    <ligand>
        <name>biotin</name>
        <dbReference type="ChEBI" id="CHEBI:57586"/>
    </ligand>
</feature>
<evidence type="ECO:0000313" key="7">
    <source>
        <dbReference type="EMBL" id="KYH28063.1"/>
    </source>
</evidence>
<dbReference type="HAMAP" id="MF_00978">
    <property type="entry name" value="Bifunct_BirA"/>
    <property type="match status" value="1"/>
</dbReference>
<dbReference type="InterPro" id="IPR036388">
    <property type="entry name" value="WH-like_DNA-bd_sf"/>
</dbReference>
<dbReference type="GO" id="GO:0005524">
    <property type="term" value="F:ATP binding"/>
    <property type="evidence" value="ECO:0007669"/>
    <property type="project" value="UniProtKB-UniRule"/>
</dbReference>
<dbReference type="GO" id="GO:0006355">
    <property type="term" value="P:regulation of DNA-templated transcription"/>
    <property type="evidence" value="ECO:0007669"/>
    <property type="project" value="UniProtKB-UniRule"/>
</dbReference>
<dbReference type="InterPro" id="IPR004143">
    <property type="entry name" value="BPL_LPL_catalytic"/>
</dbReference>
<dbReference type="InterPro" id="IPR045864">
    <property type="entry name" value="aa-tRNA-synth_II/BPL/LPL"/>
</dbReference>
<name>A0A151AK97_9CLOT</name>
<sequence>MKERIISLLKENENNFISGEKISESLGVTRAAVWKYIKTLKEEGYEIESVSRKGYRLISSPDLLTYEELSSILNNKIIGKSIIYLDSVDSTNTYAKELATKGAEEGTVVISEEQTSGRGRLGREWMSPKYKGIWMSIILRPDIEPMSVPGITQVAAAAVSKALRSLGIKAYIKWPNDIILNYKKVCGILTEMSGEINKVNYVIVGIGINVNIEEEEFPEEVKNIATSLKIEQGVSIERKKLAARILNNFEELYKEIIMENSIKNSIEICRKYSILIDKEVKIINRGNEAIAKAIGLSEDGKLIVKYKDGKIDEIISGEVSIRGINGYV</sequence>
<evidence type="ECO:0000313" key="8">
    <source>
        <dbReference type="Proteomes" id="UP000075374"/>
    </source>
</evidence>
<dbReference type="AlphaFoldDB" id="A0A151AK97"/>
<keyword evidence="5" id="KW-0678">Repressor</keyword>
<evidence type="ECO:0000256" key="4">
    <source>
        <dbReference type="ARBA" id="ARBA00023267"/>
    </source>
</evidence>
<dbReference type="PROSITE" id="PS51733">
    <property type="entry name" value="BPL_LPL_CATALYTIC"/>
    <property type="match status" value="1"/>
</dbReference>
<keyword evidence="4 5" id="KW-0092">Biotin</keyword>
<keyword evidence="5" id="KW-0238">DNA-binding</keyword>
<dbReference type="Proteomes" id="UP000075374">
    <property type="component" value="Unassembled WGS sequence"/>
</dbReference>
<dbReference type="Pfam" id="PF03099">
    <property type="entry name" value="BPL_LplA_LipB"/>
    <property type="match status" value="1"/>
</dbReference>
<dbReference type="Gene3D" id="1.10.10.10">
    <property type="entry name" value="Winged helix-like DNA-binding domain superfamily/Winged helix DNA-binding domain"/>
    <property type="match status" value="1"/>
</dbReference>
<evidence type="ECO:0000256" key="1">
    <source>
        <dbReference type="ARBA" id="ARBA00022598"/>
    </source>
</evidence>
<gene>
    <name evidence="5 7" type="primary">birA</name>
    <name evidence="7" type="ORF">CLCOL_23340</name>
</gene>
<comment type="caution">
    <text evidence="7">The sequence shown here is derived from an EMBL/GenBank/DDBJ whole genome shotgun (WGS) entry which is preliminary data.</text>
</comment>
<feature type="binding site" evidence="5">
    <location>
        <position position="114"/>
    </location>
    <ligand>
        <name>biotin</name>
        <dbReference type="ChEBI" id="CHEBI:57586"/>
    </ligand>
</feature>
<keyword evidence="5" id="KW-0805">Transcription regulation</keyword>
<dbReference type="GO" id="GO:0009249">
    <property type="term" value="P:protein lipoylation"/>
    <property type="evidence" value="ECO:0007669"/>
    <property type="project" value="UniProtKB-ARBA"/>
</dbReference>
<accession>A0A151AK97</accession>
<dbReference type="GO" id="GO:0003677">
    <property type="term" value="F:DNA binding"/>
    <property type="evidence" value="ECO:0007669"/>
    <property type="project" value="UniProtKB-UniRule"/>
</dbReference>